<dbReference type="OrthoDB" id="2425929at2759"/>
<dbReference type="SUPFAM" id="SSF53474">
    <property type="entry name" value="alpha/beta-Hydrolases"/>
    <property type="match status" value="1"/>
</dbReference>
<dbReference type="GO" id="GO:0000272">
    <property type="term" value="P:polysaccharide catabolic process"/>
    <property type="evidence" value="ECO:0007669"/>
    <property type="project" value="UniProtKB-KW"/>
</dbReference>
<evidence type="ECO:0000256" key="1">
    <source>
        <dbReference type="ARBA" id="ARBA00004613"/>
    </source>
</evidence>
<evidence type="ECO:0000256" key="3">
    <source>
        <dbReference type="ARBA" id="ARBA00022525"/>
    </source>
</evidence>
<dbReference type="EMBL" id="VNKQ01000002">
    <property type="protein sequence ID" value="KAG0653100.1"/>
    <property type="molecule type" value="Genomic_DNA"/>
</dbReference>
<feature type="signal peptide" evidence="9">
    <location>
        <begin position="1"/>
        <end position="19"/>
    </location>
</feature>
<dbReference type="InterPro" id="IPR029058">
    <property type="entry name" value="AB_hydrolase_fold"/>
</dbReference>
<dbReference type="Proteomes" id="UP000785200">
    <property type="component" value="Unassembled WGS sequence"/>
</dbReference>
<dbReference type="InterPro" id="IPR050955">
    <property type="entry name" value="Plant_Biomass_Hydrol_Est"/>
</dbReference>
<evidence type="ECO:0000256" key="9">
    <source>
        <dbReference type="SAM" id="SignalP"/>
    </source>
</evidence>
<dbReference type="GO" id="GO:0005576">
    <property type="term" value="C:extracellular region"/>
    <property type="evidence" value="ECO:0007669"/>
    <property type="project" value="UniProtKB-SubCell"/>
</dbReference>
<keyword evidence="4 9" id="KW-0732">Signal</keyword>
<keyword evidence="3" id="KW-0964">Secreted</keyword>
<evidence type="ECO:0000256" key="5">
    <source>
        <dbReference type="ARBA" id="ARBA00022801"/>
    </source>
</evidence>
<comment type="caution">
    <text evidence="10">The sequence shown here is derived from an EMBL/GenBank/DDBJ whole genome shotgun (WGS) entry which is preliminary data.</text>
</comment>
<name>A0A9P7B1E3_9HELO</name>
<evidence type="ECO:0000256" key="7">
    <source>
        <dbReference type="ARBA" id="ARBA00023277"/>
    </source>
</evidence>
<evidence type="ECO:0000256" key="8">
    <source>
        <dbReference type="ARBA" id="ARBA00023326"/>
    </source>
</evidence>
<keyword evidence="11" id="KW-1185">Reference proteome</keyword>
<evidence type="ECO:0000256" key="2">
    <source>
        <dbReference type="ARBA" id="ARBA00022487"/>
    </source>
</evidence>
<dbReference type="PANTHER" id="PTHR43037">
    <property type="entry name" value="UNNAMED PRODUCT-RELATED"/>
    <property type="match status" value="1"/>
</dbReference>
<evidence type="ECO:0000256" key="4">
    <source>
        <dbReference type="ARBA" id="ARBA00022729"/>
    </source>
</evidence>
<sequence length="340" mass="37014">MRPLSALVAAFALTRFAHGLSSSLTPVDAFVSTSPEVAMWVYVPETGNSTDSSQAIVVAIHSCERTADYYYENTGYASLADQYGYIVIYPNASTPSGCWDTTTSKSTTRNGGGDSQAIVNMVAYAVKNFNGNASRVAVTGSSSGGIMVNLLAGLYPDVFQAASVFSGEYADDIYDYSGSRPKMMIYHGTIDATYPYSNLGEELDGWSSVLDVTFSNNITDSPSPGYTKMVYGDGLKLVGVSAAGVGHTVPVDAVTDLSWFCIAPECDGDGLPFEQLEQLDELNQFNKLGGSFELQHRLDKLGGSFELQRRLDKFQSLQSVEWDRYNYLRFLHGREQEDSQ</sequence>
<organism evidence="10 11">
    <name type="scientific">Hyphodiscus hymeniophilus</name>
    <dbReference type="NCBI Taxonomy" id="353542"/>
    <lineage>
        <taxon>Eukaryota</taxon>
        <taxon>Fungi</taxon>
        <taxon>Dikarya</taxon>
        <taxon>Ascomycota</taxon>
        <taxon>Pezizomycotina</taxon>
        <taxon>Leotiomycetes</taxon>
        <taxon>Helotiales</taxon>
        <taxon>Hyphodiscaceae</taxon>
        <taxon>Hyphodiscus</taxon>
    </lineage>
</organism>
<keyword evidence="2" id="KW-0719">Serine esterase</keyword>
<keyword evidence="6" id="KW-0325">Glycoprotein</keyword>
<gene>
    <name evidence="10" type="ORF">D0Z07_0767</name>
</gene>
<dbReference type="Gene3D" id="3.40.50.1820">
    <property type="entry name" value="alpha/beta hydrolase"/>
    <property type="match status" value="1"/>
</dbReference>
<dbReference type="GO" id="GO:0052689">
    <property type="term" value="F:carboxylic ester hydrolase activity"/>
    <property type="evidence" value="ECO:0007669"/>
    <property type="project" value="UniProtKB-KW"/>
</dbReference>
<evidence type="ECO:0000256" key="6">
    <source>
        <dbReference type="ARBA" id="ARBA00023180"/>
    </source>
</evidence>
<dbReference type="AlphaFoldDB" id="A0A9P7B1E3"/>
<comment type="subcellular location">
    <subcellularLocation>
        <location evidence="1">Secreted</location>
    </subcellularLocation>
</comment>
<protein>
    <submittedName>
        <fullName evidence="10">Ferulic acid esterase B</fullName>
    </submittedName>
</protein>
<dbReference type="Pfam" id="PF10503">
    <property type="entry name" value="Esterase_PHB"/>
    <property type="match status" value="1"/>
</dbReference>
<dbReference type="PANTHER" id="PTHR43037:SF3">
    <property type="entry name" value="FERULOYL ESTERASE B"/>
    <property type="match status" value="1"/>
</dbReference>
<dbReference type="InterPro" id="IPR010126">
    <property type="entry name" value="Esterase_phb"/>
</dbReference>
<keyword evidence="8" id="KW-0624">Polysaccharide degradation</keyword>
<proteinExistence type="predicted"/>
<keyword evidence="5" id="KW-0378">Hydrolase</keyword>
<evidence type="ECO:0000313" key="10">
    <source>
        <dbReference type="EMBL" id="KAG0653100.1"/>
    </source>
</evidence>
<feature type="chain" id="PRO_5040163768" evidence="9">
    <location>
        <begin position="20"/>
        <end position="340"/>
    </location>
</feature>
<keyword evidence="7" id="KW-0119">Carbohydrate metabolism</keyword>
<evidence type="ECO:0000313" key="11">
    <source>
        <dbReference type="Proteomes" id="UP000785200"/>
    </source>
</evidence>
<accession>A0A9P7B1E3</accession>
<reference evidence="10" key="1">
    <citation type="submission" date="2019-07" db="EMBL/GenBank/DDBJ databases">
        <title>Hyphodiscus hymeniophilus genome sequencing and assembly.</title>
        <authorList>
            <person name="Kramer G."/>
            <person name="Nodwell J."/>
        </authorList>
    </citation>
    <scope>NUCLEOTIDE SEQUENCE</scope>
    <source>
        <strain evidence="10">ATCC 34498</strain>
    </source>
</reference>